<feature type="disulfide bond" evidence="9">
    <location>
        <begin position="147"/>
        <end position="156"/>
    </location>
</feature>
<dbReference type="InterPro" id="IPR037272">
    <property type="entry name" value="SNS_sf"/>
</dbReference>
<dbReference type="PROSITE" id="PS50267">
    <property type="entry name" value="NA_NEUROTRAN_SYMP_3"/>
    <property type="match status" value="1"/>
</dbReference>
<feature type="transmembrane region" description="Helical" evidence="12">
    <location>
        <begin position="352"/>
        <end position="373"/>
    </location>
</feature>
<keyword evidence="3 10" id="KW-0813">Transport</keyword>
<feature type="transmembrane region" description="Helical" evidence="12">
    <location>
        <begin position="65"/>
        <end position="86"/>
    </location>
</feature>
<feature type="transmembrane region" description="Helical" evidence="12">
    <location>
        <begin position="487"/>
        <end position="510"/>
    </location>
</feature>
<feature type="binding site" evidence="8">
    <location>
        <position position="48"/>
    </location>
    <ligand>
        <name>Na(+)</name>
        <dbReference type="ChEBI" id="CHEBI:29101"/>
        <label>1</label>
    </ligand>
</feature>
<keyword evidence="14" id="KW-1185">Reference proteome</keyword>
<evidence type="ECO:0000256" key="3">
    <source>
        <dbReference type="ARBA" id="ARBA00022448"/>
    </source>
</evidence>
<evidence type="ECO:0000256" key="6">
    <source>
        <dbReference type="ARBA" id="ARBA00022989"/>
    </source>
</evidence>
<evidence type="ECO:0000256" key="4">
    <source>
        <dbReference type="ARBA" id="ARBA00022692"/>
    </source>
</evidence>
<keyword evidence="8" id="KW-0479">Metal-binding</keyword>
<keyword evidence="9" id="KW-1015">Disulfide bond</keyword>
<keyword evidence="4 10" id="KW-0812">Transmembrane</keyword>
<comment type="subcellular location">
    <subcellularLocation>
        <location evidence="1">Membrane</location>
        <topology evidence="1">Multi-pass membrane protein</topology>
    </subcellularLocation>
</comment>
<dbReference type="InterPro" id="IPR000175">
    <property type="entry name" value="Na/ntran_symport"/>
</dbReference>
<dbReference type="EMBL" id="OA892497">
    <property type="protein sequence ID" value="CAD7284919.1"/>
    <property type="molecule type" value="Genomic_DNA"/>
</dbReference>
<feature type="binding site" evidence="8">
    <location>
        <position position="423"/>
    </location>
    <ligand>
        <name>Na(+)</name>
        <dbReference type="ChEBI" id="CHEBI:29101"/>
        <label>1</label>
    </ligand>
</feature>
<feature type="binding site" evidence="8">
    <location>
        <position position="41"/>
    </location>
    <ligand>
        <name>Na(+)</name>
        <dbReference type="ChEBI" id="CHEBI:29101"/>
        <label>1</label>
    </ligand>
</feature>
<dbReference type="PROSITE" id="PS00610">
    <property type="entry name" value="NA_NEUROTRAN_SYMP_1"/>
    <property type="match status" value="1"/>
</dbReference>
<sequence length="543" mass="60705">VTYGSDDLDDADDTSDGFDDESRHPRQKWSSKMEFILACIGYAVGLGNVWRFPYLAYKSGGGAFMVPYLVMLLVCGVPLMYMELAVGQYTRRGPIQALERLCPFFKGAGFGTVVISFLLCTYYNVIIAWALFYLFSSFRAKLPWSHCNNTYNSIWCMDTNEDEEKFVVSDGEGDDAAADEYTYNSTQLGIESRYVNCTSVATSNWTIQTNGNDSSILKNLDENDSLRHLAYPRTPTEDFFLEGVLKISTGVDDPQAMRWELVLALFVAWILVYFSIWKSVKSSGKVVYFTALFPYVIMVVFLVSCLNLPGAKAGVWINAASQIFNSIGIGFGSLIAFASYNQYHNSILKDTLTVATVNAMTSVLAGVIVFATLGNLSYEQGKCIDDIVSDGPGLVFVVYPQALNKMPLPTLWAMLFFFMLLCLGLDSQFAMVEVVITSLTDAYGAWIKKWLKKHELLVLVVCCLSFLCGLPNVTEGGIYYFQLIDHYAASVSIMYLTFFEVIAVCWFYGAGRLARNCLEMTGHLPSLYFQFCWWFASPLLIAV</sequence>
<feature type="binding site" evidence="8">
    <location>
        <position position="326"/>
    </location>
    <ligand>
        <name>Na(+)</name>
        <dbReference type="ChEBI" id="CHEBI:29101"/>
        <label>1</label>
    </ligand>
</feature>
<feature type="binding site" evidence="8">
    <location>
        <position position="44"/>
    </location>
    <ligand>
        <name>Na(+)</name>
        <dbReference type="ChEBI" id="CHEBI:29101"/>
        <label>2</label>
    </ligand>
</feature>
<dbReference type="OrthoDB" id="6581954at2759"/>
<keyword evidence="7 12" id="KW-0472">Membrane</keyword>
<evidence type="ECO:0000313" key="13">
    <source>
        <dbReference type="EMBL" id="CAD7284919.1"/>
    </source>
</evidence>
<evidence type="ECO:0000256" key="12">
    <source>
        <dbReference type="SAM" id="Phobius"/>
    </source>
</evidence>
<gene>
    <name evidence="13" type="ORF">NMOB1V02_LOCUS12521</name>
</gene>
<keyword evidence="8" id="KW-0915">Sodium</keyword>
<evidence type="ECO:0000256" key="11">
    <source>
        <dbReference type="SAM" id="MobiDB-lite"/>
    </source>
</evidence>
<feature type="transmembrane region" description="Helical" evidence="12">
    <location>
        <begin position="35"/>
        <end position="53"/>
    </location>
</feature>
<feature type="region of interest" description="Disordered" evidence="11">
    <location>
        <begin position="1"/>
        <end position="25"/>
    </location>
</feature>
<dbReference type="GO" id="GO:0046872">
    <property type="term" value="F:metal ion binding"/>
    <property type="evidence" value="ECO:0007669"/>
    <property type="project" value="UniProtKB-KW"/>
</dbReference>
<comment type="similarity">
    <text evidence="2 10">Belongs to the sodium:neurotransmitter symporter (SNF) (TC 2.A.22) family.</text>
</comment>
<feature type="transmembrane region" description="Helical" evidence="12">
    <location>
        <begin position="456"/>
        <end position="481"/>
    </location>
</feature>
<evidence type="ECO:0000313" key="14">
    <source>
        <dbReference type="Proteomes" id="UP000678499"/>
    </source>
</evidence>
<feature type="compositionally biased region" description="Acidic residues" evidence="11">
    <location>
        <begin position="1"/>
        <end position="19"/>
    </location>
</feature>
<feature type="transmembrane region" description="Helical" evidence="12">
    <location>
        <begin position="107"/>
        <end position="135"/>
    </location>
</feature>
<feature type="binding site" evidence="8">
    <location>
        <position position="43"/>
    </location>
    <ligand>
        <name>Na(+)</name>
        <dbReference type="ChEBI" id="CHEBI:29101"/>
        <label>1</label>
    </ligand>
</feature>
<feature type="transmembrane region" description="Helical" evidence="12">
    <location>
        <begin position="411"/>
        <end position="436"/>
    </location>
</feature>
<keyword evidence="6 12" id="KW-1133">Transmembrane helix</keyword>
<feature type="binding site" evidence="8">
    <location>
        <position position="427"/>
    </location>
    <ligand>
        <name>Na(+)</name>
        <dbReference type="ChEBI" id="CHEBI:29101"/>
        <label>1</label>
    </ligand>
</feature>
<feature type="transmembrane region" description="Helical" evidence="12">
    <location>
        <begin position="256"/>
        <end position="274"/>
    </location>
</feature>
<dbReference type="SUPFAM" id="SSF161070">
    <property type="entry name" value="SNF-like"/>
    <property type="match status" value="1"/>
</dbReference>
<keyword evidence="5 10" id="KW-0769">Symport</keyword>
<reference evidence="13" key="1">
    <citation type="submission" date="2020-11" db="EMBL/GenBank/DDBJ databases">
        <authorList>
            <person name="Tran Van P."/>
        </authorList>
    </citation>
    <scope>NUCLEOTIDE SEQUENCE</scope>
</reference>
<evidence type="ECO:0000256" key="1">
    <source>
        <dbReference type="ARBA" id="ARBA00004141"/>
    </source>
</evidence>
<dbReference type="GO" id="GO:0005886">
    <property type="term" value="C:plasma membrane"/>
    <property type="evidence" value="ECO:0007669"/>
    <property type="project" value="TreeGrafter"/>
</dbReference>
<protein>
    <recommendedName>
        <fullName evidence="10">Transporter</fullName>
    </recommendedName>
</protein>
<dbReference type="AlphaFoldDB" id="A0A7R9C0I3"/>
<evidence type="ECO:0000256" key="5">
    <source>
        <dbReference type="ARBA" id="ARBA00022847"/>
    </source>
</evidence>
<dbReference type="EMBL" id="CAJPEX010010460">
    <property type="protein sequence ID" value="CAG0925071.1"/>
    <property type="molecule type" value="Genomic_DNA"/>
</dbReference>
<dbReference type="GO" id="GO:0089718">
    <property type="term" value="P:amino acid import across plasma membrane"/>
    <property type="evidence" value="ECO:0007669"/>
    <property type="project" value="TreeGrafter"/>
</dbReference>
<proteinExistence type="inferred from homology"/>
<dbReference type="PANTHER" id="PTHR11616:SF303">
    <property type="entry name" value="SODIUM- AND CHLORIDE-DEPENDENT GABA TRANSPORTER INE"/>
    <property type="match status" value="1"/>
</dbReference>
<feature type="transmembrane region" description="Helical" evidence="12">
    <location>
        <begin position="315"/>
        <end position="340"/>
    </location>
</feature>
<evidence type="ECO:0000256" key="7">
    <source>
        <dbReference type="ARBA" id="ARBA00023136"/>
    </source>
</evidence>
<evidence type="ECO:0000256" key="9">
    <source>
        <dbReference type="PIRSR" id="PIRSR600175-2"/>
    </source>
</evidence>
<dbReference type="Pfam" id="PF00209">
    <property type="entry name" value="SNF"/>
    <property type="match status" value="2"/>
</dbReference>
<feature type="binding site" evidence="8">
    <location>
        <position position="426"/>
    </location>
    <ligand>
        <name>Na(+)</name>
        <dbReference type="ChEBI" id="CHEBI:29101"/>
        <label>1</label>
    </ligand>
</feature>
<evidence type="ECO:0000256" key="2">
    <source>
        <dbReference type="ARBA" id="ARBA00006459"/>
    </source>
</evidence>
<dbReference type="PRINTS" id="PR00176">
    <property type="entry name" value="NANEUSMPORT"/>
</dbReference>
<evidence type="ECO:0000256" key="8">
    <source>
        <dbReference type="PIRSR" id="PIRSR600175-1"/>
    </source>
</evidence>
<feature type="non-terminal residue" evidence="13">
    <location>
        <position position="1"/>
    </location>
</feature>
<feature type="transmembrane region" description="Helical" evidence="12">
    <location>
        <begin position="286"/>
        <end position="309"/>
    </location>
</feature>
<feature type="non-terminal residue" evidence="13">
    <location>
        <position position="543"/>
    </location>
</feature>
<name>A0A7R9C0I3_9CRUS</name>
<dbReference type="GO" id="GO:0005283">
    <property type="term" value="F:amino acid:sodium symporter activity"/>
    <property type="evidence" value="ECO:0007669"/>
    <property type="project" value="TreeGrafter"/>
</dbReference>
<dbReference type="PANTHER" id="PTHR11616">
    <property type="entry name" value="SODIUM/CHLORIDE DEPENDENT TRANSPORTER"/>
    <property type="match status" value="1"/>
</dbReference>
<evidence type="ECO:0000256" key="10">
    <source>
        <dbReference type="RuleBase" id="RU003732"/>
    </source>
</evidence>
<organism evidence="13">
    <name type="scientific">Notodromas monacha</name>
    <dbReference type="NCBI Taxonomy" id="399045"/>
    <lineage>
        <taxon>Eukaryota</taxon>
        <taxon>Metazoa</taxon>
        <taxon>Ecdysozoa</taxon>
        <taxon>Arthropoda</taxon>
        <taxon>Crustacea</taxon>
        <taxon>Oligostraca</taxon>
        <taxon>Ostracoda</taxon>
        <taxon>Podocopa</taxon>
        <taxon>Podocopida</taxon>
        <taxon>Cypridocopina</taxon>
        <taxon>Cypridoidea</taxon>
        <taxon>Cyprididae</taxon>
        <taxon>Notodromas</taxon>
    </lineage>
</organism>
<feature type="binding site" evidence="8">
    <location>
        <position position="358"/>
    </location>
    <ligand>
        <name>Na(+)</name>
        <dbReference type="ChEBI" id="CHEBI:29101"/>
        <label>1</label>
    </ligand>
</feature>
<accession>A0A7R9C0I3</accession>
<dbReference type="Proteomes" id="UP000678499">
    <property type="component" value="Unassembled WGS sequence"/>
</dbReference>